<keyword evidence="2" id="KW-1185">Reference proteome</keyword>
<gene>
    <name evidence="1" type="ORF">DSM19430T_09470</name>
</gene>
<reference evidence="1 2" key="1">
    <citation type="submission" date="2020-05" db="EMBL/GenBank/DDBJ databases">
        <title>Draft genome sequence of Desulfovibrio psychrotolerans JS1T.</title>
        <authorList>
            <person name="Ueno A."/>
            <person name="Tamazawa S."/>
            <person name="Tamamura S."/>
            <person name="Murakami T."/>
            <person name="Kiyama T."/>
            <person name="Inomata H."/>
            <person name="Amano Y."/>
            <person name="Miyakawa K."/>
            <person name="Tamaki H."/>
            <person name="Naganuma T."/>
            <person name="Kaneko K."/>
        </authorList>
    </citation>
    <scope>NUCLEOTIDE SEQUENCE [LARGE SCALE GENOMIC DNA]</scope>
    <source>
        <strain evidence="1 2">JS1</strain>
    </source>
</reference>
<accession>A0A7J0BRC3</accession>
<dbReference type="InterPro" id="IPR010319">
    <property type="entry name" value="Transglutaminase-like_Cys_pept"/>
</dbReference>
<dbReference type="RefSeq" id="WP_174408948.1">
    <property type="nucleotide sequence ID" value="NZ_BLVP01000004.1"/>
</dbReference>
<evidence type="ECO:0000313" key="2">
    <source>
        <dbReference type="Proteomes" id="UP000503820"/>
    </source>
</evidence>
<protein>
    <recommendedName>
        <fullName evidence="3">Transglutaminase</fullName>
    </recommendedName>
</protein>
<dbReference type="Gene3D" id="3.10.620.30">
    <property type="match status" value="1"/>
</dbReference>
<dbReference type="EMBL" id="BLVP01000004">
    <property type="protein sequence ID" value="GFM36263.1"/>
    <property type="molecule type" value="Genomic_DNA"/>
</dbReference>
<evidence type="ECO:0000313" key="1">
    <source>
        <dbReference type="EMBL" id="GFM36263.1"/>
    </source>
</evidence>
<name>A0A7J0BRC3_9BACT</name>
<dbReference type="AlphaFoldDB" id="A0A7J0BRC3"/>
<organism evidence="1 2">
    <name type="scientific">Desulfovibrio psychrotolerans</name>
    <dbReference type="NCBI Taxonomy" id="415242"/>
    <lineage>
        <taxon>Bacteria</taxon>
        <taxon>Pseudomonadati</taxon>
        <taxon>Thermodesulfobacteriota</taxon>
        <taxon>Desulfovibrionia</taxon>
        <taxon>Desulfovibrionales</taxon>
        <taxon>Desulfovibrionaceae</taxon>
        <taxon>Desulfovibrio</taxon>
    </lineage>
</organism>
<sequence length="288" mass="31756">MSKDAPGTPLPERWPQCRPARLAVLLLCIGIASVHTAGGWRAFAQDKQAASAILGASAGQTNATQKPSAFRQLLSGTQAAPPAPATGAKADEATAGGSIRLFNTVEFKGPIKSLPQWTRVMQEMVKAGGTLAKALPRSEQEGGKGDARAAWERFVASVAKEEPMEKIRRTNTYFNQFPYRLDEEVWGQADYWATPAEFISRSGDCEDFSIIKYYALKELGIDPQHMRIVAVKDRIRGIGHAVLVVFMQNNAWVLDNQTDLVLGHDRYGHYLPQYSVNESYRWAHVPAQ</sequence>
<dbReference type="Proteomes" id="UP000503820">
    <property type="component" value="Unassembled WGS sequence"/>
</dbReference>
<proteinExistence type="predicted"/>
<dbReference type="PANTHER" id="PTHR39327">
    <property type="match status" value="1"/>
</dbReference>
<evidence type="ECO:0008006" key="3">
    <source>
        <dbReference type="Google" id="ProtNLM"/>
    </source>
</evidence>
<comment type="caution">
    <text evidence="1">The sequence shown here is derived from an EMBL/GenBank/DDBJ whole genome shotgun (WGS) entry which is preliminary data.</text>
</comment>
<dbReference type="Pfam" id="PF06035">
    <property type="entry name" value="Peptidase_C93"/>
    <property type="match status" value="1"/>
</dbReference>
<dbReference type="PANTHER" id="PTHR39327:SF1">
    <property type="entry name" value="BLR5470 PROTEIN"/>
    <property type="match status" value="1"/>
</dbReference>